<keyword evidence="1" id="KW-1015">Disulfide bond</keyword>
<dbReference type="PROSITE" id="PS50240">
    <property type="entry name" value="TRYPSIN_DOM"/>
    <property type="match status" value="1"/>
</dbReference>
<evidence type="ECO:0000259" key="2">
    <source>
        <dbReference type="PROSITE" id="PS50240"/>
    </source>
</evidence>
<feature type="domain" description="Peptidase S1" evidence="2">
    <location>
        <begin position="1"/>
        <end position="133"/>
    </location>
</feature>
<evidence type="ECO:0000313" key="3">
    <source>
        <dbReference type="Ensembl" id="ENSENLP00000019728.1"/>
    </source>
</evidence>
<evidence type="ECO:0000313" key="4">
    <source>
        <dbReference type="Proteomes" id="UP000472264"/>
    </source>
</evidence>
<dbReference type="Ensembl" id="ENSENLT00000020447.1">
    <property type="protein sequence ID" value="ENSENLP00000019728.1"/>
    <property type="gene ID" value="ENSENLG00000009033.1"/>
</dbReference>
<dbReference type="AlphaFoldDB" id="A0A665UJ69"/>
<dbReference type="Gene3D" id="2.40.10.10">
    <property type="entry name" value="Trypsin-like serine proteases"/>
    <property type="match status" value="2"/>
</dbReference>
<dbReference type="OMA" id="MCEANER"/>
<dbReference type="InterPro" id="IPR009003">
    <property type="entry name" value="Peptidase_S1_PA"/>
</dbReference>
<dbReference type="Pfam" id="PF00089">
    <property type="entry name" value="Trypsin"/>
    <property type="match status" value="1"/>
</dbReference>
<keyword evidence="4" id="KW-1185">Reference proteome</keyword>
<dbReference type="SUPFAM" id="SSF50494">
    <property type="entry name" value="Trypsin-like serine proteases"/>
    <property type="match status" value="1"/>
</dbReference>
<protein>
    <recommendedName>
        <fullName evidence="2">Peptidase S1 domain-containing protein</fullName>
    </recommendedName>
</protein>
<dbReference type="SMART" id="SM00020">
    <property type="entry name" value="Tryp_SPc"/>
    <property type="match status" value="1"/>
</dbReference>
<sequence length="141" mass="15683">MAHFRVLAGLTVLSAPGDHVQSRSISEVRMHQDYDDTTYDNDVTLLLLSSPFNFTDHVQPACTPHNVTHEVALNFSHCFISGWGSSYYKGLLQEAEVELVDRTTCNLSTWYNGLVTENMICAGQESGAVDACQVLIFVHFL</sequence>
<dbReference type="InterPro" id="IPR043504">
    <property type="entry name" value="Peptidase_S1_PA_chymotrypsin"/>
</dbReference>
<reference evidence="3" key="2">
    <citation type="submission" date="2025-08" db="UniProtKB">
        <authorList>
            <consortium name="Ensembl"/>
        </authorList>
    </citation>
    <scope>IDENTIFICATION</scope>
</reference>
<dbReference type="Proteomes" id="UP000472264">
    <property type="component" value="Chromosome 7"/>
</dbReference>
<name>A0A665UJ69_ECHNA</name>
<reference evidence="3" key="3">
    <citation type="submission" date="2025-09" db="UniProtKB">
        <authorList>
            <consortium name="Ensembl"/>
        </authorList>
    </citation>
    <scope>IDENTIFICATION</scope>
</reference>
<reference evidence="3" key="1">
    <citation type="submission" date="2021-04" db="EMBL/GenBank/DDBJ databases">
        <authorList>
            <consortium name="Wellcome Sanger Institute Data Sharing"/>
        </authorList>
    </citation>
    <scope>NUCLEOTIDE SEQUENCE [LARGE SCALE GENOMIC DNA]</scope>
</reference>
<dbReference type="InParanoid" id="A0A665UJ69"/>
<dbReference type="GO" id="GO:0004252">
    <property type="term" value="F:serine-type endopeptidase activity"/>
    <property type="evidence" value="ECO:0007669"/>
    <property type="project" value="InterPro"/>
</dbReference>
<dbReference type="InterPro" id="IPR001254">
    <property type="entry name" value="Trypsin_dom"/>
</dbReference>
<evidence type="ECO:0000256" key="1">
    <source>
        <dbReference type="ARBA" id="ARBA00023157"/>
    </source>
</evidence>
<organism evidence="3 4">
    <name type="scientific">Echeneis naucrates</name>
    <name type="common">Live sharksucker</name>
    <dbReference type="NCBI Taxonomy" id="173247"/>
    <lineage>
        <taxon>Eukaryota</taxon>
        <taxon>Metazoa</taxon>
        <taxon>Chordata</taxon>
        <taxon>Craniata</taxon>
        <taxon>Vertebrata</taxon>
        <taxon>Euteleostomi</taxon>
        <taxon>Actinopterygii</taxon>
        <taxon>Neopterygii</taxon>
        <taxon>Teleostei</taxon>
        <taxon>Neoteleostei</taxon>
        <taxon>Acanthomorphata</taxon>
        <taxon>Carangaria</taxon>
        <taxon>Carangiformes</taxon>
        <taxon>Echeneidae</taxon>
        <taxon>Echeneis</taxon>
    </lineage>
</organism>
<dbReference type="PANTHER" id="PTHR24252:SF8">
    <property type="entry name" value="ACROSIN"/>
    <property type="match status" value="1"/>
</dbReference>
<accession>A0A665UJ69</accession>
<dbReference type="PANTHER" id="PTHR24252">
    <property type="entry name" value="ACROSIN-RELATED"/>
    <property type="match status" value="1"/>
</dbReference>
<dbReference type="GO" id="GO:0006508">
    <property type="term" value="P:proteolysis"/>
    <property type="evidence" value="ECO:0007669"/>
    <property type="project" value="InterPro"/>
</dbReference>
<proteinExistence type="predicted"/>